<accession>A0A521FGE7</accession>
<dbReference type="AlphaFoldDB" id="A0A521FGE7"/>
<evidence type="ECO:0000256" key="3">
    <source>
        <dbReference type="PIRSR" id="PIRSR613078-2"/>
    </source>
</evidence>
<keyword evidence="1" id="KW-0378">Hydrolase</keyword>
<dbReference type="InterPro" id="IPR001345">
    <property type="entry name" value="PG/BPGM_mutase_AS"/>
</dbReference>
<evidence type="ECO:0000313" key="5">
    <source>
        <dbReference type="Proteomes" id="UP000320300"/>
    </source>
</evidence>
<dbReference type="InterPro" id="IPR029033">
    <property type="entry name" value="His_PPase_superfam"/>
</dbReference>
<dbReference type="InterPro" id="IPR013078">
    <property type="entry name" value="His_Pase_superF_clade-1"/>
</dbReference>
<proteinExistence type="predicted"/>
<dbReference type="EMBL" id="FXTN01000012">
    <property type="protein sequence ID" value="SMO95064.1"/>
    <property type="molecule type" value="Genomic_DNA"/>
</dbReference>
<dbReference type="GO" id="GO:0005829">
    <property type="term" value="C:cytosol"/>
    <property type="evidence" value="ECO:0007669"/>
    <property type="project" value="TreeGrafter"/>
</dbReference>
<feature type="active site" description="Proton donor/acceptor" evidence="2">
    <location>
        <position position="83"/>
    </location>
</feature>
<evidence type="ECO:0000313" key="4">
    <source>
        <dbReference type="EMBL" id="SMO95064.1"/>
    </source>
</evidence>
<gene>
    <name evidence="4" type="ORF">SAMN06265348_11211</name>
</gene>
<dbReference type="SUPFAM" id="SSF53254">
    <property type="entry name" value="Phosphoglycerate mutase-like"/>
    <property type="match status" value="1"/>
</dbReference>
<feature type="active site" description="Tele-phosphohistidine intermediate" evidence="2">
    <location>
        <position position="10"/>
    </location>
</feature>
<organism evidence="4 5">
    <name type="scientific">Pedobacter westerhofensis</name>
    <dbReference type="NCBI Taxonomy" id="425512"/>
    <lineage>
        <taxon>Bacteria</taxon>
        <taxon>Pseudomonadati</taxon>
        <taxon>Bacteroidota</taxon>
        <taxon>Sphingobacteriia</taxon>
        <taxon>Sphingobacteriales</taxon>
        <taxon>Sphingobacteriaceae</taxon>
        <taxon>Pedobacter</taxon>
    </lineage>
</organism>
<feature type="binding site" evidence="3">
    <location>
        <position position="60"/>
    </location>
    <ligand>
        <name>substrate</name>
    </ligand>
</feature>
<dbReference type="Gene3D" id="3.40.50.1240">
    <property type="entry name" value="Phosphoglycerate mutase-like"/>
    <property type="match status" value="1"/>
</dbReference>
<evidence type="ECO:0000256" key="2">
    <source>
        <dbReference type="PIRSR" id="PIRSR613078-1"/>
    </source>
</evidence>
<feature type="binding site" evidence="3">
    <location>
        <begin position="9"/>
        <end position="16"/>
    </location>
    <ligand>
        <name>substrate</name>
    </ligand>
</feature>
<dbReference type="OrthoDB" id="9782128at2"/>
<dbReference type="InterPro" id="IPR051695">
    <property type="entry name" value="Phosphoglycerate_Mutase"/>
</dbReference>
<dbReference type="CDD" id="cd07067">
    <property type="entry name" value="HP_PGM_like"/>
    <property type="match status" value="1"/>
</dbReference>
<dbReference type="GO" id="GO:0045820">
    <property type="term" value="P:negative regulation of glycolytic process"/>
    <property type="evidence" value="ECO:0007669"/>
    <property type="project" value="TreeGrafter"/>
</dbReference>
<dbReference type="PIRSF" id="PIRSF000709">
    <property type="entry name" value="6PFK_2-Ptase"/>
    <property type="match status" value="1"/>
</dbReference>
<dbReference type="PROSITE" id="PS00175">
    <property type="entry name" value="PG_MUTASE"/>
    <property type="match status" value="1"/>
</dbReference>
<dbReference type="SMART" id="SM00855">
    <property type="entry name" value="PGAM"/>
    <property type="match status" value="1"/>
</dbReference>
<dbReference type="PANTHER" id="PTHR46517">
    <property type="entry name" value="FRUCTOSE-2,6-BISPHOSPHATASE TIGAR"/>
    <property type="match status" value="1"/>
</dbReference>
<dbReference type="Proteomes" id="UP000320300">
    <property type="component" value="Unassembled WGS sequence"/>
</dbReference>
<reference evidence="4 5" key="1">
    <citation type="submission" date="2017-05" db="EMBL/GenBank/DDBJ databases">
        <authorList>
            <person name="Varghese N."/>
            <person name="Submissions S."/>
        </authorList>
    </citation>
    <scope>NUCLEOTIDE SEQUENCE [LARGE SCALE GENOMIC DNA]</scope>
    <source>
        <strain evidence="4 5">DSM 19036</strain>
    </source>
</reference>
<dbReference type="RefSeq" id="WP_142530227.1">
    <property type="nucleotide sequence ID" value="NZ_CBCSJO010000011.1"/>
</dbReference>
<name>A0A521FGE7_9SPHI</name>
<dbReference type="GO" id="GO:0004331">
    <property type="term" value="F:fructose-2,6-bisphosphate 2-phosphatase activity"/>
    <property type="evidence" value="ECO:0007669"/>
    <property type="project" value="TreeGrafter"/>
</dbReference>
<dbReference type="Pfam" id="PF00300">
    <property type="entry name" value="His_Phos_1"/>
    <property type="match status" value="1"/>
</dbReference>
<protein>
    <submittedName>
        <fullName evidence="4">Probable phosphoglycerate mutase</fullName>
    </submittedName>
</protein>
<dbReference type="PANTHER" id="PTHR46517:SF1">
    <property type="entry name" value="FRUCTOSE-2,6-BISPHOSPHATASE TIGAR"/>
    <property type="match status" value="1"/>
</dbReference>
<dbReference type="GO" id="GO:0043456">
    <property type="term" value="P:regulation of pentose-phosphate shunt"/>
    <property type="evidence" value="ECO:0007669"/>
    <property type="project" value="TreeGrafter"/>
</dbReference>
<evidence type="ECO:0000256" key="1">
    <source>
        <dbReference type="ARBA" id="ARBA00022801"/>
    </source>
</evidence>
<sequence length="206" mass="23274">MDKELYIIRHGETDLNKQGIIQGRGIDSDLNDTGRAQGAAFYALYKDLPFDKVYTSALKRTQQTVQAFIDAGLPWEKHEELDELAWGEWEGTQTSEHTIGAFKDMTEKWQGGDFDAHFKGGESPNDVARRLKVIIDIIKSRTDEKLILVCMHGRALRLLMCLFSGKPMSAMYDFPHQNTGLYRVSLTGDTFTITDANNTDHLNGKD</sequence>
<keyword evidence="5" id="KW-1185">Reference proteome</keyword>